<keyword evidence="4" id="KW-1185">Reference proteome</keyword>
<dbReference type="RefSeq" id="WP_142705721.1">
    <property type="nucleotide sequence ID" value="NZ_VIRS01000011.1"/>
</dbReference>
<feature type="compositionally biased region" description="Low complexity" evidence="1">
    <location>
        <begin position="249"/>
        <end position="260"/>
    </location>
</feature>
<feature type="region of interest" description="Disordered" evidence="1">
    <location>
        <begin position="230"/>
        <end position="585"/>
    </location>
</feature>
<reference evidence="3 4" key="1">
    <citation type="submission" date="2019-07" db="EMBL/GenBank/DDBJ databases">
        <title>Cryptosporangium phraense sp. nov., isolated from plant litter.</title>
        <authorList>
            <person name="Suriyachadkun C."/>
        </authorList>
    </citation>
    <scope>NUCLEOTIDE SEQUENCE [LARGE SCALE GENOMIC DNA]</scope>
    <source>
        <strain evidence="3 4">A-T 5661</strain>
    </source>
</reference>
<feature type="compositionally biased region" description="Low complexity" evidence="1">
    <location>
        <begin position="344"/>
        <end position="353"/>
    </location>
</feature>
<dbReference type="OrthoDB" id="3406097at2"/>
<feature type="compositionally biased region" description="Pro residues" evidence="1">
    <location>
        <begin position="264"/>
        <end position="302"/>
    </location>
</feature>
<evidence type="ECO:0000259" key="2">
    <source>
        <dbReference type="Pfam" id="PF25547"/>
    </source>
</evidence>
<accession>A0A545AR47</accession>
<dbReference type="AlphaFoldDB" id="A0A545AR47"/>
<dbReference type="InterPro" id="IPR036689">
    <property type="entry name" value="ESAT-6-like_sf"/>
</dbReference>
<evidence type="ECO:0000313" key="3">
    <source>
        <dbReference type="EMBL" id="TQS43810.1"/>
    </source>
</evidence>
<feature type="compositionally biased region" description="Gly residues" evidence="1">
    <location>
        <begin position="464"/>
        <end position="480"/>
    </location>
</feature>
<dbReference type="InterPro" id="IPR057746">
    <property type="entry name" value="CpnT-like_N"/>
</dbReference>
<protein>
    <recommendedName>
        <fullName evidence="2">Outer membrane channel protein CpnT-like N-terminal domain-containing protein</fullName>
    </recommendedName>
</protein>
<feature type="compositionally biased region" description="Basic and acidic residues" evidence="1">
    <location>
        <begin position="562"/>
        <end position="585"/>
    </location>
</feature>
<dbReference type="Gene3D" id="1.10.287.1060">
    <property type="entry name" value="ESAT-6-like"/>
    <property type="match status" value="1"/>
</dbReference>
<proteinExistence type="predicted"/>
<sequence length="621" mass="63681">MGDNYYGYTWEPGSVRVAENDTYIPEGRYPTPRATDWGDTDNIAHIRALWPMIAGLDPEKIAKLAQSWRTLSTQLTAAKNGLSRHGGKLAPEWTGEAASAFLERVGGSLYSLDQWIEAATKNAATIDRLASDIRTTKPKVEKLYKDWLAESKTEKAKRDADKKSFIQPNDKDDWIGFLGKHHIIPGSLGDKAYAATRDSISQEEIDQKYTRQALPLVQGLANHFTGAASTGVSLPGKFKGPTTFRTVDPGSLGPKPSAPGAGPGAPPPVPGGAVPAAPPPVAAAAPPAPPPVTKPGTPPAKPPIQLAGAPPAPPPAVLPAPTPVLPPGTPPVAPGPLPLPPPSAGRTLPTRPTLTPPGAPGKGGPGKAGGPARPTQPTLPGRTAGRGGGGPNPPNTPRLPGSPQAKGGRGAGPAKPTLPGRTGAPGTPNSGRGAPGRPGAGNGARPGLDGRKGRLGQPEAPGHGAPGRGAPGRGAPGRPGAGQPRLPGRTGAPPTRRTPGVTEPPEFRRSTPSTLPEMDEPHVRPPAKPSLGGRRQPGGPTSNEPLSGDRKRTVRPELTGRAGREGAHKVDTRPAVDAHRARPDTVAEAEEMFAPVESAPAVIERSDAPVAQHPGPALGRS</sequence>
<organism evidence="3 4">
    <name type="scientific">Cryptosporangium phraense</name>
    <dbReference type="NCBI Taxonomy" id="2593070"/>
    <lineage>
        <taxon>Bacteria</taxon>
        <taxon>Bacillati</taxon>
        <taxon>Actinomycetota</taxon>
        <taxon>Actinomycetes</taxon>
        <taxon>Cryptosporangiales</taxon>
        <taxon>Cryptosporangiaceae</taxon>
        <taxon>Cryptosporangium</taxon>
    </lineage>
</organism>
<feature type="compositionally biased region" description="Gly residues" evidence="1">
    <location>
        <begin position="433"/>
        <end position="444"/>
    </location>
</feature>
<evidence type="ECO:0000313" key="4">
    <source>
        <dbReference type="Proteomes" id="UP000317982"/>
    </source>
</evidence>
<gene>
    <name evidence="3" type="ORF">FL583_17450</name>
</gene>
<dbReference type="Pfam" id="PF25547">
    <property type="entry name" value="WXG100_2"/>
    <property type="match status" value="1"/>
</dbReference>
<comment type="caution">
    <text evidence="3">The sequence shown here is derived from an EMBL/GenBank/DDBJ whole genome shotgun (WGS) entry which is preliminary data.</text>
</comment>
<evidence type="ECO:0000256" key="1">
    <source>
        <dbReference type="SAM" id="MobiDB-lite"/>
    </source>
</evidence>
<feature type="compositionally biased region" description="Pro residues" evidence="1">
    <location>
        <begin position="310"/>
        <end position="343"/>
    </location>
</feature>
<dbReference type="Proteomes" id="UP000317982">
    <property type="component" value="Unassembled WGS sequence"/>
</dbReference>
<feature type="domain" description="Outer membrane channel protein CpnT-like N-terminal" evidence="2">
    <location>
        <begin position="40"/>
        <end position="140"/>
    </location>
</feature>
<dbReference type="SUPFAM" id="SSF140453">
    <property type="entry name" value="EsxAB dimer-like"/>
    <property type="match status" value="1"/>
</dbReference>
<dbReference type="InParanoid" id="A0A545AR47"/>
<name>A0A545AR47_9ACTN</name>
<dbReference type="EMBL" id="VIRS01000011">
    <property type="protein sequence ID" value="TQS43810.1"/>
    <property type="molecule type" value="Genomic_DNA"/>
</dbReference>
<feature type="compositionally biased region" description="Gly residues" evidence="1">
    <location>
        <begin position="360"/>
        <end position="369"/>
    </location>
</feature>